<gene>
    <name evidence="4" type="ORF">DBRI00130_LOCUS42242</name>
</gene>
<name>A0A7S4T434_9STRA</name>
<keyword evidence="2" id="KW-0472">Membrane</keyword>
<feature type="transmembrane region" description="Helical" evidence="2">
    <location>
        <begin position="555"/>
        <end position="578"/>
    </location>
</feature>
<feature type="region of interest" description="Disordered" evidence="1">
    <location>
        <begin position="61"/>
        <end position="88"/>
    </location>
</feature>
<keyword evidence="2" id="KW-1133">Transmembrane helix</keyword>
<dbReference type="CDD" id="cd00519">
    <property type="entry name" value="Lipase_3"/>
    <property type="match status" value="1"/>
</dbReference>
<feature type="compositionally biased region" description="Polar residues" evidence="1">
    <location>
        <begin position="1"/>
        <end position="20"/>
    </location>
</feature>
<feature type="domain" description="Fungal lipase-type" evidence="3">
    <location>
        <begin position="1049"/>
        <end position="1178"/>
    </location>
</feature>
<feature type="transmembrane region" description="Helical" evidence="2">
    <location>
        <begin position="469"/>
        <end position="488"/>
    </location>
</feature>
<dbReference type="AlphaFoldDB" id="A0A7S4T434"/>
<evidence type="ECO:0000313" key="4">
    <source>
        <dbReference type="EMBL" id="CAE4664175.1"/>
    </source>
</evidence>
<protein>
    <recommendedName>
        <fullName evidence="3">Fungal lipase-type domain-containing protein</fullName>
    </recommendedName>
</protein>
<feature type="transmembrane region" description="Helical" evidence="2">
    <location>
        <begin position="392"/>
        <end position="413"/>
    </location>
</feature>
<dbReference type="PANTHER" id="PTHR45856:SF24">
    <property type="entry name" value="FUNGAL LIPASE-LIKE DOMAIN-CONTAINING PROTEIN"/>
    <property type="match status" value="1"/>
</dbReference>
<feature type="transmembrane region" description="Helical" evidence="2">
    <location>
        <begin position="118"/>
        <end position="140"/>
    </location>
</feature>
<evidence type="ECO:0000259" key="3">
    <source>
        <dbReference type="Pfam" id="PF01764"/>
    </source>
</evidence>
<feature type="compositionally biased region" description="Polar residues" evidence="1">
    <location>
        <begin position="856"/>
        <end position="865"/>
    </location>
</feature>
<dbReference type="InterPro" id="IPR051218">
    <property type="entry name" value="Sec_MonoDiacylglyc_Lipase"/>
</dbReference>
<feature type="compositionally biased region" description="Polar residues" evidence="1">
    <location>
        <begin position="755"/>
        <end position="767"/>
    </location>
</feature>
<feature type="transmembrane region" description="Helical" evidence="2">
    <location>
        <begin position="599"/>
        <end position="617"/>
    </location>
</feature>
<dbReference type="EMBL" id="HBNS01058753">
    <property type="protein sequence ID" value="CAE4664175.1"/>
    <property type="molecule type" value="Transcribed_RNA"/>
</dbReference>
<dbReference type="SUPFAM" id="SSF53474">
    <property type="entry name" value="alpha/beta-Hydrolases"/>
    <property type="match status" value="1"/>
</dbReference>
<dbReference type="GO" id="GO:0006629">
    <property type="term" value="P:lipid metabolic process"/>
    <property type="evidence" value="ECO:0007669"/>
    <property type="project" value="InterPro"/>
</dbReference>
<proteinExistence type="predicted"/>
<feature type="transmembrane region" description="Helical" evidence="2">
    <location>
        <begin position="500"/>
        <end position="522"/>
    </location>
</feature>
<dbReference type="PANTHER" id="PTHR45856">
    <property type="entry name" value="ALPHA/BETA-HYDROLASES SUPERFAMILY PROTEIN"/>
    <property type="match status" value="1"/>
</dbReference>
<organism evidence="4">
    <name type="scientific">Ditylum brightwellii</name>
    <dbReference type="NCBI Taxonomy" id="49249"/>
    <lineage>
        <taxon>Eukaryota</taxon>
        <taxon>Sar</taxon>
        <taxon>Stramenopiles</taxon>
        <taxon>Ochrophyta</taxon>
        <taxon>Bacillariophyta</taxon>
        <taxon>Mediophyceae</taxon>
        <taxon>Lithodesmiophycidae</taxon>
        <taxon>Lithodesmiales</taxon>
        <taxon>Lithodesmiaceae</taxon>
        <taxon>Ditylum</taxon>
    </lineage>
</organism>
<evidence type="ECO:0000256" key="1">
    <source>
        <dbReference type="SAM" id="MobiDB-lite"/>
    </source>
</evidence>
<dbReference type="Gene3D" id="3.40.50.1820">
    <property type="entry name" value="alpha/beta hydrolase"/>
    <property type="match status" value="1"/>
</dbReference>
<feature type="transmembrane region" description="Helical" evidence="2">
    <location>
        <begin position="428"/>
        <end position="449"/>
    </location>
</feature>
<dbReference type="InterPro" id="IPR002921">
    <property type="entry name" value="Fungal_lipase-type"/>
</dbReference>
<feature type="compositionally biased region" description="Acidic residues" evidence="1">
    <location>
        <begin position="62"/>
        <end position="76"/>
    </location>
</feature>
<sequence>MTSSSITKSTVPSKTANLQSIKDDQIQSEFRGSGSSITWDRNKWNRRSTLLPDKIADALAGEVEEDEEEDEEETLEDNSPVKLSSDKRDRPGRRFAGIGSGILEKDVFLLEVVRDGKLGFAILIIYASLIASIVLEYTFFNDNFTEQIPIAVLTNAPTGSRTICHTQPDGSCKPFSALTVDQAVLLSNTIVVSDGINATDWDGDGARPDSPPFTATDISNVSFIADSSVLVKSANPDLLPFWDDIVAVLWLGYDFTHVFSNFTQPTFSIQLEQIDGEDWPTDLDDISFPVSIESYSCVLGGENFCESVGNWRKFINTNINTDPTREISRNIFRTGLISFEYFVSNLLLERNAWRFVLRDDPAGILTECLKESKCIASLVAEGVRSKAFAKTWVLFVLFAIYFIFFGSWIYLLWRRRGGMRVWKSENSWLFFIGVGYLLNVNIFQVGLFLSRLYGDSFVFSQRRFGAASIISHFGFVITLFGASCFIDAPRRYVTTRFDFYIWKVVYALLIFTAELVPFLFFYPELSGADEPGTDTRLGGVGYETSPLLWTGRNQAINLSFFIISIVLGILGGMWYIWKSFFHLRLLDSLPYGPIRHTQLSFRFFFWSMGLFVLVSLAETIREIVRAFTMTVDFLADNSFGDTVRLDKSITSDAFTDVASILFFFVLIVIQQILFLPPSEANIRSKPTLYHVYSDEELHYKAVRQSRSTHLMVLEKALLLCICSKEAYLPIDEEEFLLQKRASNKKQVDKLKTAESVPQSLESAQKPSASKMGSLCDIETVGTGTGTTIPLSDPTQHSDEQKTTQAVSQNLDVAEEASAGKIASAEESLGDIKEKYTSVTGHTASLSAKNSHHDGQKTTQNVSKSSELADEAVRSSEGSLGDIEEAGNSDSDPPVAPSTKEPLHKEASQIRLAGDELSRYDPNTGLSTGETTWAEGCRVVARIRERGNVDIHDTRVIIFRHEPSSDLIVSFRGTLTATQARTDLMLSKVTVCLDDFLMTPSKYNSRNKEQKTASIVEDMLISGGIDNVKLLDLIPKSTEKLPSYLEGAHKSTDDISGKGRIHFGFWSSYNRVRRDLHIKIREELIARPGNLICTGHSLGGSQATLCAYDMCRWVLPTVKHHIQHQLGGNKEMLNKFQLSCYTFGAPKVGDLVFAAAYNRVVPNTQRIVNDGDFITSGPLTIMNYFHVRREHVFDSTGTVRVEPGLVERKFLLKKRNKTSPHRISNYLSVIKKSFHPRMSEEAFLDHIREEYGYKKKNQLKQNSLTEDV</sequence>
<feature type="region of interest" description="Disordered" evidence="1">
    <location>
        <begin position="747"/>
        <end position="806"/>
    </location>
</feature>
<accession>A0A7S4T434</accession>
<reference evidence="4" key="1">
    <citation type="submission" date="2021-01" db="EMBL/GenBank/DDBJ databases">
        <authorList>
            <person name="Corre E."/>
            <person name="Pelletier E."/>
            <person name="Niang G."/>
            <person name="Scheremetjew M."/>
            <person name="Finn R."/>
            <person name="Kale V."/>
            <person name="Holt S."/>
            <person name="Cochrane G."/>
            <person name="Meng A."/>
            <person name="Brown T."/>
            <person name="Cohen L."/>
        </authorList>
    </citation>
    <scope>NUCLEOTIDE SEQUENCE</scope>
    <source>
        <strain evidence="4">GSO104</strain>
    </source>
</reference>
<dbReference type="InterPro" id="IPR029058">
    <property type="entry name" value="AB_hydrolase_fold"/>
</dbReference>
<keyword evidence="2" id="KW-0812">Transmembrane</keyword>
<feature type="region of interest" description="Disordered" evidence="1">
    <location>
        <begin position="844"/>
        <end position="904"/>
    </location>
</feature>
<dbReference type="Pfam" id="PF01764">
    <property type="entry name" value="Lipase_3"/>
    <property type="match status" value="1"/>
</dbReference>
<evidence type="ECO:0000256" key="2">
    <source>
        <dbReference type="SAM" id="Phobius"/>
    </source>
</evidence>
<feature type="region of interest" description="Disordered" evidence="1">
    <location>
        <begin position="1"/>
        <end position="22"/>
    </location>
</feature>